<gene>
    <name evidence="2" type="ORF">POPTR_002G115600</name>
</gene>
<dbReference type="EMBL" id="CM009291">
    <property type="protein sequence ID" value="PNT49208.1"/>
    <property type="molecule type" value="Genomic_DNA"/>
</dbReference>
<proteinExistence type="predicted"/>
<evidence type="ECO:0000256" key="1">
    <source>
        <dbReference type="SAM" id="MobiDB-lite"/>
    </source>
</evidence>
<dbReference type="Proteomes" id="UP000006729">
    <property type="component" value="Chromosome 2"/>
</dbReference>
<evidence type="ECO:0000313" key="3">
    <source>
        <dbReference type="Proteomes" id="UP000006729"/>
    </source>
</evidence>
<dbReference type="eggNOG" id="ENOG502RYEF">
    <property type="taxonomic scope" value="Eukaryota"/>
</dbReference>
<feature type="region of interest" description="Disordered" evidence="1">
    <location>
        <begin position="178"/>
        <end position="240"/>
    </location>
</feature>
<sequence length="434" mass="49003">MLSVSHFLQKLEDTPAMAITETKPVKQLRELLQEQQEPFILNIYLLERGYSRKSSDSESSSRFCHVNSRKSQKRSVGRGLNISKRVNPQGSKVLRAVLKQVISIKQMLRINSSDHRGGKLKVNEKGRSNQQVAESDIFSTASSTTVFNSISKSEVEAPCATQKDSLLTTNTCYQPLNLHNPTDETAADRKLQQRGIEDSRQLSPASVLEGIPSHGRSPFQNSNTEDSSTAEEENPLKTGVHLPKRLTEDCILSASLRKVLFYSPNEKPICAEATERQELVQSYFSPQYLKSKMVLQQTKQLLFDYVKEIVETKGREMKQQCHHKQFLGSEELGSIIGEKTRPWDKQSGNESNLTKLLNLDVLNSEQLSNYKSERRDNGLDIGDTVFDLLDSEQDWNGFELQREIGSEIGDTILEELVNDIVKNMIDFSSLITTC</sequence>
<name>B9GNM2_POPTR</name>
<feature type="compositionally biased region" description="Polar residues" evidence="1">
    <location>
        <begin position="218"/>
        <end position="227"/>
    </location>
</feature>
<keyword evidence="3" id="KW-1185">Reference proteome</keyword>
<feature type="region of interest" description="Disordered" evidence="1">
    <location>
        <begin position="115"/>
        <end position="135"/>
    </location>
</feature>
<evidence type="ECO:0000313" key="2">
    <source>
        <dbReference type="EMBL" id="PNT49208.1"/>
    </source>
</evidence>
<evidence type="ECO:0008006" key="4">
    <source>
        <dbReference type="Google" id="ProtNLM"/>
    </source>
</evidence>
<dbReference type="PANTHER" id="PTHR37613">
    <property type="entry name" value="DUF4378 DOMAIN PROTEIN"/>
    <property type="match status" value="1"/>
</dbReference>
<dbReference type="HOGENOM" id="CLU_759543_0_0_1"/>
<protein>
    <recommendedName>
        <fullName evidence="4">DUF4378 domain-containing protein</fullName>
    </recommendedName>
</protein>
<dbReference type="PANTHER" id="PTHR37613:SF4">
    <property type="entry name" value="DUF4378 DOMAIN-CONTAINING PROTEIN"/>
    <property type="match status" value="1"/>
</dbReference>
<accession>B9GNM2</accession>
<dbReference type="InParanoid" id="B9GNM2"/>
<reference evidence="2 3" key="1">
    <citation type="journal article" date="2006" name="Science">
        <title>The genome of black cottonwood, Populus trichocarpa (Torr. &amp; Gray).</title>
        <authorList>
            <person name="Tuskan G.A."/>
            <person name="Difazio S."/>
            <person name="Jansson S."/>
            <person name="Bohlmann J."/>
            <person name="Grigoriev I."/>
            <person name="Hellsten U."/>
            <person name="Putnam N."/>
            <person name="Ralph S."/>
            <person name="Rombauts S."/>
            <person name="Salamov A."/>
            <person name="Schein J."/>
            <person name="Sterck L."/>
            <person name="Aerts A."/>
            <person name="Bhalerao R.R."/>
            <person name="Bhalerao R.P."/>
            <person name="Blaudez D."/>
            <person name="Boerjan W."/>
            <person name="Brun A."/>
            <person name="Brunner A."/>
            <person name="Busov V."/>
            <person name="Campbell M."/>
            <person name="Carlson J."/>
            <person name="Chalot M."/>
            <person name="Chapman J."/>
            <person name="Chen G.L."/>
            <person name="Cooper D."/>
            <person name="Coutinho P.M."/>
            <person name="Couturier J."/>
            <person name="Covert S."/>
            <person name="Cronk Q."/>
            <person name="Cunningham R."/>
            <person name="Davis J."/>
            <person name="Degroeve S."/>
            <person name="Dejardin A."/>
            <person name="Depamphilis C."/>
            <person name="Detter J."/>
            <person name="Dirks B."/>
            <person name="Dubchak I."/>
            <person name="Duplessis S."/>
            <person name="Ehlting J."/>
            <person name="Ellis B."/>
            <person name="Gendler K."/>
            <person name="Goodstein D."/>
            <person name="Gribskov M."/>
            <person name="Grimwood J."/>
            <person name="Groover A."/>
            <person name="Gunter L."/>
            <person name="Hamberger B."/>
            <person name="Heinze B."/>
            <person name="Helariutta Y."/>
            <person name="Henrissat B."/>
            <person name="Holligan D."/>
            <person name="Holt R."/>
            <person name="Huang W."/>
            <person name="Islam-Faridi N."/>
            <person name="Jones S."/>
            <person name="Jones-Rhoades M."/>
            <person name="Jorgensen R."/>
            <person name="Joshi C."/>
            <person name="Kangasjarvi J."/>
            <person name="Karlsson J."/>
            <person name="Kelleher C."/>
            <person name="Kirkpatrick R."/>
            <person name="Kirst M."/>
            <person name="Kohler A."/>
            <person name="Kalluri U."/>
            <person name="Larimer F."/>
            <person name="Leebens-Mack J."/>
            <person name="Leple J.C."/>
            <person name="Locascio P."/>
            <person name="Lou Y."/>
            <person name="Lucas S."/>
            <person name="Martin F."/>
            <person name="Montanini B."/>
            <person name="Napoli C."/>
            <person name="Nelson D.R."/>
            <person name="Nelson C."/>
            <person name="Nieminen K."/>
            <person name="Nilsson O."/>
            <person name="Pereda V."/>
            <person name="Peter G."/>
            <person name="Philippe R."/>
            <person name="Pilate G."/>
            <person name="Poliakov A."/>
            <person name="Razumovskaya J."/>
            <person name="Richardson P."/>
            <person name="Rinaldi C."/>
            <person name="Ritland K."/>
            <person name="Rouze P."/>
            <person name="Ryaboy D."/>
            <person name="Schmutz J."/>
            <person name="Schrader J."/>
            <person name="Segerman B."/>
            <person name="Shin H."/>
            <person name="Siddiqui A."/>
            <person name="Sterky F."/>
            <person name="Terry A."/>
            <person name="Tsai C.J."/>
            <person name="Uberbacher E."/>
            <person name="Unneberg P."/>
            <person name="Vahala J."/>
            <person name="Wall K."/>
            <person name="Wessler S."/>
            <person name="Yang G."/>
            <person name="Yin T."/>
            <person name="Douglas C."/>
            <person name="Marra M."/>
            <person name="Sandberg G."/>
            <person name="Van de Peer Y."/>
            <person name="Rokhsar D."/>
        </authorList>
    </citation>
    <scope>NUCLEOTIDE SEQUENCE [LARGE SCALE GENOMIC DNA]</scope>
    <source>
        <strain evidence="3">cv. Nisqually</strain>
    </source>
</reference>
<feature type="region of interest" description="Disordered" evidence="1">
    <location>
        <begin position="53"/>
        <end position="76"/>
    </location>
</feature>
<dbReference type="AlphaFoldDB" id="B9GNM2"/>
<organism evidence="2 3">
    <name type="scientific">Populus trichocarpa</name>
    <name type="common">Western balsam poplar</name>
    <name type="synonym">Populus balsamifera subsp. trichocarpa</name>
    <dbReference type="NCBI Taxonomy" id="3694"/>
    <lineage>
        <taxon>Eukaryota</taxon>
        <taxon>Viridiplantae</taxon>
        <taxon>Streptophyta</taxon>
        <taxon>Embryophyta</taxon>
        <taxon>Tracheophyta</taxon>
        <taxon>Spermatophyta</taxon>
        <taxon>Magnoliopsida</taxon>
        <taxon>eudicotyledons</taxon>
        <taxon>Gunneridae</taxon>
        <taxon>Pentapetalae</taxon>
        <taxon>rosids</taxon>
        <taxon>fabids</taxon>
        <taxon>Malpighiales</taxon>
        <taxon>Salicaceae</taxon>
        <taxon>Saliceae</taxon>
        <taxon>Populus</taxon>
    </lineage>
</organism>
<feature type="compositionally biased region" description="Basic residues" evidence="1">
    <location>
        <begin position="67"/>
        <end position="76"/>
    </location>
</feature>
<feature type="compositionally biased region" description="Basic and acidic residues" evidence="1">
    <location>
        <begin position="186"/>
        <end position="200"/>
    </location>
</feature>
<feature type="compositionally biased region" description="Basic and acidic residues" evidence="1">
    <location>
        <begin position="115"/>
        <end position="127"/>
    </location>
</feature>